<reference evidence="3" key="1">
    <citation type="submission" date="2016-11" db="EMBL/GenBank/DDBJ databases">
        <authorList>
            <person name="Shukria A."/>
            <person name="Stevens D.C."/>
        </authorList>
    </citation>
    <scope>NUCLEOTIDE SEQUENCE [LARGE SCALE GENOMIC DNA]</scope>
    <source>
        <strain evidence="3">Cbfe23</strain>
    </source>
</reference>
<evidence type="ECO:0000313" key="2">
    <source>
        <dbReference type="EMBL" id="OJH38188.1"/>
    </source>
</evidence>
<dbReference type="STRING" id="83449.BON30_23860"/>
<evidence type="ECO:0000313" key="3">
    <source>
        <dbReference type="Proteomes" id="UP000182229"/>
    </source>
</evidence>
<dbReference type="EMBL" id="MPIN01000006">
    <property type="protein sequence ID" value="OJH38188.1"/>
    <property type="molecule type" value="Genomic_DNA"/>
</dbReference>
<organism evidence="2 3">
    <name type="scientific">Cystobacter ferrugineus</name>
    <dbReference type="NCBI Taxonomy" id="83449"/>
    <lineage>
        <taxon>Bacteria</taxon>
        <taxon>Pseudomonadati</taxon>
        <taxon>Myxococcota</taxon>
        <taxon>Myxococcia</taxon>
        <taxon>Myxococcales</taxon>
        <taxon>Cystobacterineae</taxon>
        <taxon>Archangiaceae</taxon>
        <taxon>Cystobacter</taxon>
    </lineage>
</organism>
<proteinExistence type="predicted"/>
<comment type="caution">
    <text evidence="2">The sequence shown here is derived from an EMBL/GenBank/DDBJ whole genome shotgun (WGS) entry which is preliminary data.</text>
</comment>
<dbReference type="InterPro" id="IPR011754">
    <property type="entry name" value="Mxa_paralog_2268"/>
</dbReference>
<gene>
    <name evidence="2" type="ORF">BON30_23860</name>
</gene>
<feature type="signal peptide" evidence="1">
    <location>
        <begin position="1"/>
        <end position="22"/>
    </location>
</feature>
<keyword evidence="3" id="KW-1185">Reference proteome</keyword>
<reference evidence="2 3" key="2">
    <citation type="submission" date="2016-12" db="EMBL/GenBank/DDBJ databases">
        <title>Draft Genome Sequence of Cystobacter ferrugineus Strain Cbfe23.</title>
        <authorList>
            <person name="Akbar S."/>
            <person name="Dowd S.E."/>
            <person name="Stevens D.C."/>
        </authorList>
    </citation>
    <scope>NUCLEOTIDE SEQUENCE [LARGE SCALE GENOMIC DNA]</scope>
    <source>
        <strain evidence="2 3">Cbfe23</strain>
    </source>
</reference>
<dbReference type="Proteomes" id="UP000182229">
    <property type="component" value="Unassembled WGS sequence"/>
</dbReference>
<sequence>MRTFPLLRCGLLLVLMASPALARDMEEKLKVRTLKVPAHPGQEAPSIYVSGQVVTAFRFENEVNPAKTKFLAWEGRFEPPLVGGKKVVLEPLRDLDDGEALPLLVTLVDGTEFTFLVKPKRREDWGWIDYQVNVFKDHDSYNAVLSSLYDSLNRERVLREENERFKKEENSVDHAYAILLANGQVKKTPFRRVRFWRSKNEDMDTRVEVFEGPGKAAVVIHLKNTDYGEPWRLDGAYLTRDFTSYTARPFALRMDRNEIVPGQSGKIAVVVDKSSFQTDQGHLADLALQIFRGDGLLQVAVAMDHTLIRQ</sequence>
<protein>
    <submittedName>
        <fullName evidence="2">Uncharacterized protein</fullName>
    </submittedName>
</protein>
<evidence type="ECO:0000256" key="1">
    <source>
        <dbReference type="SAM" id="SignalP"/>
    </source>
</evidence>
<name>A0A1L9B7G3_9BACT</name>
<dbReference type="AlphaFoldDB" id="A0A1L9B7G3"/>
<dbReference type="Pfam" id="PF09544">
    <property type="entry name" value="DUF2381"/>
    <property type="match status" value="1"/>
</dbReference>
<feature type="chain" id="PRO_5012724810" evidence="1">
    <location>
        <begin position="23"/>
        <end position="310"/>
    </location>
</feature>
<accession>A0A1L9B7G3</accession>
<keyword evidence="1" id="KW-0732">Signal</keyword>